<keyword evidence="3" id="KW-1185">Reference proteome</keyword>
<accession>A0A1M6Y053</accession>
<keyword evidence="1" id="KW-0472">Membrane</keyword>
<evidence type="ECO:0000313" key="3">
    <source>
        <dbReference type="Proteomes" id="UP000184191"/>
    </source>
</evidence>
<evidence type="ECO:0000313" key="2">
    <source>
        <dbReference type="EMBL" id="SHL11584.1"/>
    </source>
</evidence>
<dbReference type="Proteomes" id="UP000184191">
    <property type="component" value="Unassembled WGS sequence"/>
</dbReference>
<protein>
    <submittedName>
        <fullName evidence="2">Uncharacterized protein</fullName>
    </submittedName>
</protein>
<keyword evidence="1" id="KW-1133">Transmembrane helix</keyword>
<feature type="transmembrane region" description="Helical" evidence="1">
    <location>
        <begin position="51"/>
        <end position="79"/>
    </location>
</feature>
<name>A0A1M6Y053_9RHOB</name>
<proteinExistence type="predicted"/>
<keyword evidence="1" id="KW-0812">Transmembrane</keyword>
<dbReference type="STRING" id="1054996.SAMN05444414_105119"/>
<feature type="transmembrane region" description="Helical" evidence="1">
    <location>
        <begin position="16"/>
        <end position="39"/>
    </location>
</feature>
<reference evidence="3" key="1">
    <citation type="submission" date="2016-11" db="EMBL/GenBank/DDBJ databases">
        <authorList>
            <person name="Varghese N."/>
            <person name="Submissions S."/>
        </authorList>
    </citation>
    <scope>NUCLEOTIDE SEQUENCE [LARGE SCALE GENOMIC DNA]</scope>
    <source>
        <strain evidence="3">DSM 29327</strain>
    </source>
</reference>
<evidence type="ECO:0000256" key="1">
    <source>
        <dbReference type="SAM" id="Phobius"/>
    </source>
</evidence>
<dbReference type="AlphaFoldDB" id="A0A1M6Y053"/>
<sequence>MASVTRLRRIPVRTTLVVLTCPVPATVIGWLCTVVTAVVDVALLVTLMTMIALLLDVALMFVVAILVPVVVAILALVVVTMTTGDIILAAVLFAIIGHGGANDGEGGDTRDDGGGLAAILCAHWSRAKPGNGKGGAQDDCDKLAVHDLFPFRFHDSDVKAFGLFDRSRCTQGGVNPFRQAITPRCYQITAGFRVISDHRLLNSRGVGRILPP</sequence>
<organism evidence="2 3">
    <name type="scientific">Roseovarius marisflavi</name>
    <dbReference type="NCBI Taxonomy" id="1054996"/>
    <lineage>
        <taxon>Bacteria</taxon>
        <taxon>Pseudomonadati</taxon>
        <taxon>Pseudomonadota</taxon>
        <taxon>Alphaproteobacteria</taxon>
        <taxon>Rhodobacterales</taxon>
        <taxon>Roseobacteraceae</taxon>
        <taxon>Roseovarius</taxon>
    </lineage>
</organism>
<gene>
    <name evidence="2" type="ORF">SAMN05444414_105119</name>
</gene>
<dbReference type="EMBL" id="FRBN01000005">
    <property type="protein sequence ID" value="SHL11584.1"/>
    <property type="molecule type" value="Genomic_DNA"/>
</dbReference>